<keyword evidence="2" id="KW-0695">RNA-directed DNA polymerase</keyword>
<gene>
    <name evidence="2" type="ORF">EPI10_023641</name>
</gene>
<dbReference type="EMBL" id="SMMG02000005">
    <property type="protein sequence ID" value="KAA3473245.1"/>
    <property type="molecule type" value="Genomic_DNA"/>
</dbReference>
<dbReference type="GO" id="GO:0003964">
    <property type="term" value="F:RNA-directed DNA polymerase activity"/>
    <property type="evidence" value="ECO:0007669"/>
    <property type="project" value="UniProtKB-KW"/>
</dbReference>
<name>A0A5B6VW68_9ROSI</name>
<dbReference type="InterPro" id="IPR052343">
    <property type="entry name" value="Retrotransposon-Effector_Assoc"/>
</dbReference>
<dbReference type="Proteomes" id="UP000325315">
    <property type="component" value="Unassembled WGS sequence"/>
</dbReference>
<proteinExistence type="predicted"/>
<evidence type="ECO:0000313" key="2">
    <source>
        <dbReference type="EMBL" id="KAA3473245.1"/>
    </source>
</evidence>
<dbReference type="SUPFAM" id="SSF56672">
    <property type="entry name" value="DNA/RNA polymerases"/>
    <property type="match status" value="1"/>
</dbReference>
<dbReference type="OrthoDB" id="1744687at2759"/>
<dbReference type="PANTHER" id="PTHR46890">
    <property type="entry name" value="NON-LTR RETROLELEMENT REVERSE TRANSCRIPTASE-LIKE PROTEIN-RELATED"/>
    <property type="match status" value="1"/>
</dbReference>
<dbReference type="InterPro" id="IPR043502">
    <property type="entry name" value="DNA/RNA_pol_sf"/>
</dbReference>
<dbReference type="Pfam" id="PF00078">
    <property type="entry name" value="RVT_1"/>
    <property type="match status" value="1"/>
</dbReference>
<keyword evidence="2" id="KW-0808">Transferase</keyword>
<feature type="domain" description="Reverse transcriptase" evidence="1">
    <location>
        <begin position="54"/>
        <end position="317"/>
    </location>
</feature>
<sequence length="317" mass="35899">MNAALLSDYTEEEVFSALKGMRPTKVPGPDGFAALFFQRYWHIVGTEVMKFCLGILNNEQSLRQLNSTDIILIPKTQNPTSLVNFRPISLCTVLYKIVAKKIDNRFQGVIGGCIDQVQRRLISDNLLLAYEILHTFRQKRTRKKGYMAVKLDMSKAYDRVEWSFLKKVMSRMGFAEKWVELVLKCISTASFAININGKRGRVFQATRGLRQGDPLSPFLFLKCSEGLSALMRLAMKGGLIKGAKSSRRGPAISHLLFADDCILFEEATNNGVQLLKEILKEYEKCPGQCVNFNKSTIFYSSNTSKESKRQILEILEV</sequence>
<organism evidence="2 3">
    <name type="scientific">Gossypium australe</name>
    <dbReference type="NCBI Taxonomy" id="47621"/>
    <lineage>
        <taxon>Eukaryota</taxon>
        <taxon>Viridiplantae</taxon>
        <taxon>Streptophyta</taxon>
        <taxon>Embryophyta</taxon>
        <taxon>Tracheophyta</taxon>
        <taxon>Spermatophyta</taxon>
        <taxon>Magnoliopsida</taxon>
        <taxon>eudicotyledons</taxon>
        <taxon>Gunneridae</taxon>
        <taxon>Pentapetalae</taxon>
        <taxon>rosids</taxon>
        <taxon>malvids</taxon>
        <taxon>Malvales</taxon>
        <taxon>Malvaceae</taxon>
        <taxon>Malvoideae</taxon>
        <taxon>Gossypium</taxon>
    </lineage>
</organism>
<accession>A0A5B6VW68</accession>
<evidence type="ECO:0000313" key="3">
    <source>
        <dbReference type="Proteomes" id="UP000325315"/>
    </source>
</evidence>
<comment type="caution">
    <text evidence="2">The sequence shown here is derived from an EMBL/GenBank/DDBJ whole genome shotgun (WGS) entry which is preliminary data.</text>
</comment>
<dbReference type="CDD" id="cd01650">
    <property type="entry name" value="RT_nLTR_like"/>
    <property type="match status" value="1"/>
</dbReference>
<evidence type="ECO:0000259" key="1">
    <source>
        <dbReference type="PROSITE" id="PS50878"/>
    </source>
</evidence>
<dbReference type="PROSITE" id="PS50878">
    <property type="entry name" value="RT_POL"/>
    <property type="match status" value="1"/>
</dbReference>
<keyword evidence="3" id="KW-1185">Reference proteome</keyword>
<keyword evidence="2" id="KW-0548">Nucleotidyltransferase</keyword>
<dbReference type="InterPro" id="IPR000477">
    <property type="entry name" value="RT_dom"/>
</dbReference>
<dbReference type="PANTHER" id="PTHR46890:SF48">
    <property type="entry name" value="RNA-DIRECTED DNA POLYMERASE"/>
    <property type="match status" value="1"/>
</dbReference>
<dbReference type="AlphaFoldDB" id="A0A5B6VW68"/>
<reference evidence="3" key="1">
    <citation type="journal article" date="2019" name="Plant Biotechnol. J.">
        <title>Genome sequencing of the Australian wild diploid species Gossypium australe highlights disease resistance and delayed gland morphogenesis.</title>
        <authorList>
            <person name="Cai Y."/>
            <person name="Cai X."/>
            <person name="Wang Q."/>
            <person name="Wang P."/>
            <person name="Zhang Y."/>
            <person name="Cai C."/>
            <person name="Xu Y."/>
            <person name="Wang K."/>
            <person name="Zhou Z."/>
            <person name="Wang C."/>
            <person name="Geng S."/>
            <person name="Li B."/>
            <person name="Dong Q."/>
            <person name="Hou Y."/>
            <person name="Wang H."/>
            <person name="Ai P."/>
            <person name="Liu Z."/>
            <person name="Yi F."/>
            <person name="Sun M."/>
            <person name="An G."/>
            <person name="Cheng J."/>
            <person name="Zhang Y."/>
            <person name="Shi Q."/>
            <person name="Xie Y."/>
            <person name="Shi X."/>
            <person name="Chang Y."/>
            <person name="Huang F."/>
            <person name="Chen Y."/>
            <person name="Hong S."/>
            <person name="Mi L."/>
            <person name="Sun Q."/>
            <person name="Zhang L."/>
            <person name="Zhou B."/>
            <person name="Peng R."/>
            <person name="Zhang X."/>
            <person name="Liu F."/>
        </authorList>
    </citation>
    <scope>NUCLEOTIDE SEQUENCE [LARGE SCALE GENOMIC DNA]</scope>
    <source>
        <strain evidence="3">cv. PA1801</strain>
    </source>
</reference>
<protein>
    <submittedName>
        <fullName evidence="2">Reverse transcriptase</fullName>
    </submittedName>
</protein>